<feature type="transmembrane region" description="Helical" evidence="2">
    <location>
        <begin position="83"/>
        <end position="101"/>
    </location>
</feature>
<accession>A0AA46BN24</accession>
<evidence type="ECO:0008006" key="5">
    <source>
        <dbReference type="Google" id="ProtNLM"/>
    </source>
</evidence>
<organism evidence="3 4">
    <name type="scientific">Dermatophilus congolensis</name>
    <dbReference type="NCBI Taxonomy" id="1863"/>
    <lineage>
        <taxon>Bacteria</taxon>
        <taxon>Bacillati</taxon>
        <taxon>Actinomycetota</taxon>
        <taxon>Actinomycetes</taxon>
        <taxon>Micrococcales</taxon>
        <taxon>Dermatophilaceae</taxon>
        <taxon>Dermatophilus</taxon>
    </lineage>
</organism>
<evidence type="ECO:0000313" key="4">
    <source>
        <dbReference type="Proteomes" id="UP000254118"/>
    </source>
</evidence>
<name>A0AA46BN24_9MICO</name>
<dbReference type="Proteomes" id="UP000254118">
    <property type="component" value="Unassembled WGS sequence"/>
</dbReference>
<keyword evidence="2" id="KW-1133">Transmembrane helix</keyword>
<evidence type="ECO:0000313" key="3">
    <source>
        <dbReference type="EMBL" id="STD09073.1"/>
    </source>
</evidence>
<proteinExistence type="predicted"/>
<comment type="caution">
    <text evidence="3">The sequence shown here is derived from an EMBL/GenBank/DDBJ whole genome shotgun (WGS) entry which is preliminary data.</text>
</comment>
<dbReference type="EMBL" id="UFYA01000001">
    <property type="protein sequence ID" value="STD09073.1"/>
    <property type="molecule type" value="Genomic_DNA"/>
</dbReference>
<evidence type="ECO:0000256" key="2">
    <source>
        <dbReference type="SAM" id="Phobius"/>
    </source>
</evidence>
<evidence type="ECO:0000256" key="1">
    <source>
        <dbReference type="SAM" id="MobiDB-lite"/>
    </source>
</evidence>
<reference evidence="3 4" key="1">
    <citation type="submission" date="2018-06" db="EMBL/GenBank/DDBJ databases">
        <authorList>
            <consortium name="Pathogen Informatics"/>
            <person name="Doyle S."/>
        </authorList>
    </citation>
    <scope>NUCLEOTIDE SEQUENCE [LARGE SCALE GENOMIC DNA]</scope>
    <source>
        <strain evidence="3 4">NCTC7915</strain>
    </source>
</reference>
<protein>
    <recommendedName>
        <fullName evidence="5">Transmembrane protein</fullName>
    </recommendedName>
</protein>
<feature type="transmembrane region" description="Helical" evidence="2">
    <location>
        <begin position="47"/>
        <end position="71"/>
    </location>
</feature>
<keyword evidence="2" id="KW-0812">Transmembrane</keyword>
<gene>
    <name evidence="3" type="ORF">NCTC7915_01130</name>
</gene>
<sequence>MALSVRFSSLGEEAELPVEEYPPQNDSVSEGPSLGPVERSRERKRSWIVGVALCLFIVVTVLPMVAVIFGWRSWAEIKDVSALVVPVVVSVVGSITGFYFGSQHSLWVKR</sequence>
<keyword evidence="2" id="KW-0472">Membrane</keyword>
<dbReference type="AlphaFoldDB" id="A0AA46BN24"/>
<feature type="region of interest" description="Disordered" evidence="1">
    <location>
        <begin position="13"/>
        <end position="40"/>
    </location>
</feature>